<gene>
    <name evidence="3" type="ORF">FJY68_02245</name>
</gene>
<dbReference type="EMBL" id="VGIR01000007">
    <property type="protein sequence ID" value="MBM3330657.1"/>
    <property type="molecule type" value="Genomic_DNA"/>
</dbReference>
<accession>A0A938BSK4</accession>
<keyword evidence="1" id="KW-0812">Transmembrane</keyword>
<dbReference type="InterPro" id="IPR005543">
    <property type="entry name" value="PASTA_dom"/>
</dbReference>
<dbReference type="PROSITE" id="PS51178">
    <property type="entry name" value="PASTA"/>
    <property type="match status" value="2"/>
</dbReference>
<feature type="domain" description="PASTA" evidence="2">
    <location>
        <begin position="108"/>
        <end position="175"/>
    </location>
</feature>
<name>A0A938BSK4_UNCW3</name>
<dbReference type="Proteomes" id="UP000779900">
    <property type="component" value="Unassembled WGS sequence"/>
</dbReference>
<dbReference type="AlphaFoldDB" id="A0A938BSK4"/>
<feature type="domain" description="PASTA" evidence="2">
    <location>
        <begin position="176"/>
        <end position="242"/>
    </location>
</feature>
<comment type="caution">
    <text evidence="3">The sequence shown here is derived from an EMBL/GenBank/DDBJ whole genome shotgun (WGS) entry which is preliminary data.</text>
</comment>
<dbReference type="Pfam" id="PF03793">
    <property type="entry name" value="PASTA"/>
    <property type="match status" value="3"/>
</dbReference>
<protein>
    <submittedName>
        <fullName evidence="3">PASTA domain-containing protein</fullName>
    </submittedName>
</protein>
<keyword evidence="1" id="KW-1133">Transmembrane helix</keyword>
<dbReference type="Gene3D" id="3.30.10.20">
    <property type="match status" value="3"/>
</dbReference>
<dbReference type="CDD" id="cd06577">
    <property type="entry name" value="PASTA_pknB"/>
    <property type="match status" value="3"/>
</dbReference>
<evidence type="ECO:0000313" key="4">
    <source>
        <dbReference type="Proteomes" id="UP000779900"/>
    </source>
</evidence>
<sequence>MRQRRKRRSHALRTLILILLAIALLIVVLNWLVMPMVVGRGRETTVPDLVGIDRFAAEESIIKAGLVLGDVRSVSNATVPPDRVVTQHPEPRQRVKLGRKVHIDVSIGGSRMKVPHVEGLTLARATTLLSASGISVAGVESLRSLTLPAGQVVSTRPPAGFEVDEGERITIQISSRVGNFPMPGLVGMNVGAASGILASQGLILGNVKQAPSDEPAGNVLIQYPEEGMTVRDLDTVSLIVAIPPGRR</sequence>
<evidence type="ECO:0000259" key="2">
    <source>
        <dbReference type="PROSITE" id="PS51178"/>
    </source>
</evidence>
<dbReference type="SMART" id="SM00740">
    <property type="entry name" value="PASTA"/>
    <property type="match status" value="3"/>
</dbReference>
<evidence type="ECO:0000256" key="1">
    <source>
        <dbReference type="SAM" id="Phobius"/>
    </source>
</evidence>
<evidence type="ECO:0000313" key="3">
    <source>
        <dbReference type="EMBL" id="MBM3330657.1"/>
    </source>
</evidence>
<organism evidence="3 4">
    <name type="scientific">candidate division WOR-3 bacterium</name>
    <dbReference type="NCBI Taxonomy" id="2052148"/>
    <lineage>
        <taxon>Bacteria</taxon>
        <taxon>Bacteria division WOR-3</taxon>
    </lineage>
</organism>
<keyword evidence="1" id="KW-0472">Membrane</keyword>
<feature type="transmembrane region" description="Helical" evidence="1">
    <location>
        <begin position="12"/>
        <end position="33"/>
    </location>
</feature>
<proteinExistence type="predicted"/>
<reference evidence="3" key="1">
    <citation type="submission" date="2019-03" db="EMBL/GenBank/DDBJ databases">
        <title>Lake Tanganyika Metagenome-Assembled Genomes (MAGs).</title>
        <authorList>
            <person name="Tran P."/>
        </authorList>
    </citation>
    <scope>NUCLEOTIDE SEQUENCE</scope>
    <source>
        <strain evidence="3">K_DeepCast_150m_m2_040</strain>
    </source>
</reference>